<reference evidence="1" key="1">
    <citation type="journal article" date="2021" name="PeerJ">
        <title>Extensive microbial diversity within the chicken gut microbiome revealed by metagenomics and culture.</title>
        <authorList>
            <person name="Gilroy R."/>
            <person name="Ravi A."/>
            <person name="Getino M."/>
            <person name="Pursley I."/>
            <person name="Horton D.L."/>
            <person name="Alikhan N.F."/>
            <person name="Baker D."/>
            <person name="Gharbi K."/>
            <person name="Hall N."/>
            <person name="Watson M."/>
            <person name="Adriaenssens E.M."/>
            <person name="Foster-Nyarko E."/>
            <person name="Jarju S."/>
            <person name="Secka A."/>
            <person name="Antonio M."/>
            <person name="Oren A."/>
            <person name="Chaudhuri R.R."/>
            <person name="La Ragione R."/>
            <person name="Hildebrand F."/>
            <person name="Pallen M.J."/>
        </authorList>
    </citation>
    <scope>NUCLEOTIDE SEQUENCE</scope>
    <source>
        <strain evidence="1">ChiGjej1B1-98</strain>
    </source>
</reference>
<sequence>MAEGWREDILGPGFEQRTLPLTPERDTDDETVVATLVRSLPKPRRLWQRRRQFEDIDVLYVHGWSDYFFQTRLARFWTSRGARFFALDLRRYGRSLLPGQALSYVSDLRVYDEDIESALQVMREQPSGPRRL</sequence>
<proteinExistence type="predicted"/>
<dbReference type="EMBL" id="DXDC01000338">
    <property type="protein sequence ID" value="HIY66831.1"/>
    <property type="molecule type" value="Genomic_DNA"/>
</dbReference>
<keyword evidence="1" id="KW-0378">Hydrolase</keyword>
<accession>A0A9D1YX05</accession>
<feature type="non-terminal residue" evidence="1">
    <location>
        <position position="132"/>
    </location>
</feature>
<dbReference type="Gene3D" id="3.40.50.1820">
    <property type="entry name" value="alpha/beta hydrolase"/>
    <property type="match status" value="1"/>
</dbReference>
<organism evidence="1 2">
    <name type="scientific">Candidatus Agrococcus pullicola</name>
    <dbReference type="NCBI Taxonomy" id="2838429"/>
    <lineage>
        <taxon>Bacteria</taxon>
        <taxon>Bacillati</taxon>
        <taxon>Actinomycetota</taxon>
        <taxon>Actinomycetes</taxon>
        <taxon>Micrococcales</taxon>
        <taxon>Microbacteriaceae</taxon>
        <taxon>Agrococcus</taxon>
    </lineage>
</organism>
<evidence type="ECO:0000313" key="2">
    <source>
        <dbReference type="Proteomes" id="UP000824005"/>
    </source>
</evidence>
<dbReference type="GO" id="GO:0016787">
    <property type="term" value="F:hydrolase activity"/>
    <property type="evidence" value="ECO:0007669"/>
    <property type="project" value="UniProtKB-KW"/>
</dbReference>
<dbReference type="Proteomes" id="UP000824005">
    <property type="component" value="Unassembled WGS sequence"/>
</dbReference>
<name>A0A9D1YX05_9MICO</name>
<reference evidence="1" key="2">
    <citation type="submission" date="2021-04" db="EMBL/GenBank/DDBJ databases">
        <authorList>
            <person name="Gilroy R."/>
        </authorList>
    </citation>
    <scope>NUCLEOTIDE SEQUENCE</scope>
    <source>
        <strain evidence="1">ChiGjej1B1-98</strain>
    </source>
</reference>
<dbReference type="SUPFAM" id="SSF53474">
    <property type="entry name" value="alpha/beta-Hydrolases"/>
    <property type="match status" value="1"/>
</dbReference>
<gene>
    <name evidence="1" type="ORF">H9830_11205</name>
</gene>
<comment type="caution">
    <text evidence="1">The sequence shown here is derived from an EMBL/GenBank/DDBJ whole genome shotgun (WGS) entry which is preliminary data.</text>
</comment>
<protein>
    <submittedName>
        <fullName evidence="1">Alpha/beta hydrolase</fullName>
    </submittedName>
</protein>
<evidence type="ECO:0000313" key="1">
    <source>
        <dbReference type="EMBL" id="HIY66831.1"/>
    </source>
</evidence>
<dbReference type="AlphaFoldDB" id="A0A9D1YX05"/>
<dbReference type="InterPro" id="IPR029058">
    <property type="entry name" value="AB_hydrolase_fold"/>
</dbReference>